<sequence>MFSTDDFRFDAHHLLVKLDAATNHLMLLVVSNEVSGREWEDAVAQQKQAYEAWSSILCGVRTDPMSVLDGRPANGSKPAAE</sequence>
<reference evidence="1 2" key="1">
    <citation type="submission" date="2019-04" db="EMBL/GenBank/DDBJ databases">
        <title>Draft genome sequence of Pseudomonas sp. M7D1 isolated from rhizosphere of plant the flowery desert.</title>
        <authorList>
            <person name="Poblete-Morales M."/>
            <person name="Plaza N."/>
            <person name="Corsini G."/>
            <person name="Silva E."/>
        </authorList>
    </citation>
    <scope>NUCLEOTIDE SEQUENCE [LARGE SCALE GENOMIC DNA]</scope>
    <source>
        <strain evidence="1 2">M7D1</strain>
    </source>
</reference>
<name>A0AAQ2DA98_9PSED</name>
<comment type="caution">
    <text evidence="1">The sequence shown here is derived from an EMBL/GenBank/DDBJ whole genome shotgun (WGS) entry which is preliminary data.</text>
</comment>
<dbReference type="AlphaFoldDB" id="A0AAQ2DA98"/>
<proteinExistence type="predicted"/>
<dbReference type="Proteomes" id="UP000310574">
    <property type="component" value="Unassembled WGS sequence"/>
</dbReference>
<evidence type="ECO:0000313" key="1">
    <source>
        <dbReference type="EMBL" id="THF28554.1"/>
    </source>
</evidence>
<dbReference type="EMBL" id="SSBS01000006">
    <property type="protein sequence ID" value="THF28554.1"/>
    <property type="molecule type" value="Genomic_DNA"/>
</dbReference>
<protein>
    <submittedName>
        <fullName evidence="1">Uncharacterized protein</fullName>
    </submittedName>
</protein>
<evidence type="ECO:0000313" key="2">
    <source>
        <dbReference type="Proteomes" id="UP000310574"/>
    </source>
</evidence>
<organism evidence="1 2">
    <name type="scientific">Pseudomonas atacamensis</name>
    <dbReference type="NCBI Taxonomy" id="2565368"/>
    <lineage>
        <taxon>Bacteria</taxon>
        <taxon>Pseudomonadati</taxon>
        <taxon>Pseudomonadota</taxon>
        <taxon>Gammaproteobacteria</taxon>
        <taxon>Pseudomonadales</taxon>
        <taxon>Pseudomonadaceae</taxon>
        <taxon>Pseudomonas</taxon>
    </lineage>
</organism>
<gene>
    <name evidence="1" type="ORF">E5170_23060</name>
</gene>
<accession>A0AAQ2DA98</accession>
<dbReference type="RefSeq" id="WP_136493826.1">
    <property type="nucleotide sequence ID" value="NZ_SSBS01000006.1"/>
</dbReference>